<dbReference type="InterPro" id="IPR002563">
    <property type="entry name" value="Flavin_Rdtase-like_dom"/>
</dbReference>
<evidence type="ECO:0000256" key="1">
    <source>
        <dbReference type="ARBA" id="ARBA00008898"/>
    </source>
</evidence>
<dbReference type="Gene3D" id="2.30.110.10">
    <property type="entry name" value="Electron Transport, Fmn-binding Protein, Chain A"/>
    <property type="match status" value="1"/>
</dbReference>
<dbReference type="InterPro" id="IPR050268">
    <property type="entry name" value="NADH-dep_flavin_reductase"/>
</dbReference>
<dbReference type="AlphaFoldDB" id="A0A126SXF5"/>
<keyword evidence="2" id="KW-0560">Oxidoreductase</keyword>
<evidence type="ECO:0000313" key="4">
    <source>
        <dbReference type="EMBL" id="AMK58987.1"/>
    </source>
</evidence>
<dbReference type="PANTHER" id="PTHR30466">
    <property type="entry name" value="FLAVIN REDUCTASE"/>
    <property type="match status" value="1"/>
</dbReference>
<evidence type="ECO:0000259" key="3">
    <source>
        <dbReference type="SMART" id="SM00903"/>
    </source>
</evidence>
<protein>
    <submittedName>
        <fullName evidence="4">Monooxygenase component B</fullName>
    </submittedName>
</protein>
<accession>A0A126SXF5</accession>
<proteinExistence type="inferred from homology"/>
<dbReference type="PANTHER" id="PTHR30466:SF11">
    <property type="entry name" value="FLAVIN-DEPENDENT MONOOXYGENASE, REDUCTASE SUBUNIT HSAB"/>
    <property type="match status" value="1"/>
</dbReference>
<reference evidence="4" key="1">
    <citation type="journal article" date="2016" name="Appl. Environ. Microbiol.">
        <title>Functional Metagenomics of a Biostimulated Petroleum-Contaminated Soil Reveals an Extraordinary Diversity of Extradiol Dioxygenases.</title>
        <authorList>
            <person name="Terron-Gonzalez L."/>
            <person name="Martin-Cabello G."/>
            <person name="Ferrer M."/>
            <person name="Santero E."/>
        </authorList>
    </citation>
    <scope>NUCLEOTIDE SEQUENCE</scope>
</reference>
<feature type="domain" description="Flavin reductase like" evidence="3">
    <location>
        <begin position="14"/>
        <end position="158"/>
    </location>
</feature>
<dbReference type="InterPro" id="IPR012349">
    <property type="entry name" value="Split_barrel_FMN-bd"/>
</dbReference>
<name>A0A126SXF5_9BACT</name>
<dbReference type="EMBL" id="KU144963">
    <property type="protein sequence ID" value="AMK58987.1"/>
    <property type="molecule type" value="Genomic_DNA"/>
</dbReference>
<sequence>MTGIDETRALRNALGHFATGVTVVTTLADGGRPVGVTINSFGSLSLEPPLVLWSLANSSGNLSSFVAAPHFAVHVLAADQQALSERFAKSAADKFDDLEYAAGLGRIPLLSGCAAVFECTLQQCLDGGDHRILIGRVERFQANADTLPLLFYRGRYVVPRTGGAFSPASLLSTANG</sequence>
<dbReference type="GO" id="GO:0042602">
    <property type="term" value="F:riboflavin reductase (NADPH) activity"/>
    <property type="evidence" value="ECO:0007669"/>
    <property type="project" value="TreeGrafter"/>
</dbReference>
<comment type="similarity">
    <text evidence="1">Belongs to the non-flavoprotein flavin reductase family.</text>
</comment>
<keyword evidence="4" id="KW-0503">Monooxygenase</keyword>
<evidence type="ECO:0000256" key="2">
    <source>
        <dbReference type="ARBA" id="ARBA00023002"/>
    </source>
</evidence>
<dbReference type="GO" id="GO:0010181">
    <property type="term" value="F:FMN binding"/>
    <property type="evidence" value="ECO:0007669"/>
    <property type="project" value="InterPro"/>
</dbReference>
<organism evidence="4">
    <name type="scientific">uncultured bacterium UPO33</name>
    <dbReference type="NCBI Taxonomy" id="1776960"/>
    <lineage>
        <taxon>Bacteria</taxon>
        <taxon>environmental samples</taxon>
    </lineage>
</organism>
<dbReference type="Pfam" id="PF01613">
    <property type="entry name" value="Flavin_Reduct"/>
    <property type="match status" value="1"/>
</dbReference>
<dbReference type="SMART" id="SM00903">
    <property type="entry name" value="Flavin_Reduct"/>
    <property type="match status" value="1"/>
</dbReference>
<dbReference type="GO" id="GO:0004497">
    <property type="term" value="F:monooxygenase activity"/>
    <property type="evidence" value="ECO:0007669"/>
    <property type="project" value="UniProtKB-KW"/>
</dbReference>
<dbReference type="SUPFAM" id="SSF50475">
    <property type="entry name" value="FMN-binding split barrel"/>
    <property type="match status" value="1"/>
</dbReference>